<evidence type="ECO:0000256" key="5">
    <source>
        <dbReference type="ARBA" id="ARBA00022917"/>
    </source>
</evidence>
<dbReference type="Gene3D" id="3.40.50.620">
    <property type="entry name" value="HUPs"/>
    <property type="match status" value="1"/>
</dbReference>
<organism evidence="10 11">
    <name type="scientific">Candidatus Berkelbacteria bacterium RBG_13_40_8</name>
    <dbReference type="NCBI Taxonomy" id="1797467"/>
    <lineage>
        <taxon>Bacteria</taxon>
        <taxon>Candidatus Berkelbacteria</taxon>
    </lineage>
</organism>
<evidence type="ECO:0000313" key="11">
    <source>
        <dbReference type="Proteomes" id="UP000178764"/>
    </source>
</evidence>
<feature type="binding site" evidence="8">
    <location>
        <begin position="9"/>
        <end position="11"/>
    </location>
    <ligand>
        <name>ATP</name>
        <dbReference type="ChEBI" id="CHEBI:30616"/>
    </ligand>
</feature>
<dbReference type="InterPro" id="IPR014729">
    <property type="entry name" value="Rossmann-like_a/b/a_fold"/>
</dbReference>
<dbReference type="Pfam" id="PF00579">
    <property type="entry name" value="tRNA-synt_1b"/>
    <property type="match status" value="1"/>
</dbReference>
<dbReference type="EC" id="6.1.1.2" evidence="8"/>
<dbReference type="GO" id="GO:0005524">
    <property type="term" value="F:ATP binding"/>
    <property type="evidence" value="ECO:0007669"/>
    <property type="project" value="UniProtKB-UniRule"/>
</dbReference>
<dbReference type="EMBL" id="MEZT01000005">
    <property type="protein sequence ID" value="OGD57192.1"/>
    <property type="molecule type" value="Genomic_DNA"/>
</dbReference>
<feature type="short sequence motif" description="'KMSKS' region" evidence="8">
    <location>
        <begin position="194"/>
        <end position="198"/>
    </location>
</feature>
<gene>
    <name evidence="8" type="primary">trpS</name>
    <name evidence="10" type="ORF">A2V71_02115</name>
</gene>
<dbReference type="SUPFAM" id="SSF52374">
    <property type="entry name" value="Nucleotidylyl transferase"/>
    <property type="match status" value="1"/>
</dbReference>
<feature type="binding site" evidence="8">
    <location>
        <position position="186"/>
    </location>
    <ligand>
        <name>ATP</name>
        <dbReference type="ChEBI" id="CHEBI:30616"/>
    </ligand>
</feature>
<reference evidence="10 11" key="1">
    <citation type="journal article" date="2016" name="Nat. Commun.">
        <title>Thousands of microbial genomes shed light on interconnected biogeochemical processes in an aquifer system.</title>
        <authorList>
            <person name="Anantharaman K."/>
            <person name="Brown C.T."/>
            <person name="Hug L.A."/>
            <person name="Sharon I."/>
            <person name="Castelle C.J."/>
            <person name="Probst A.J."/>
            <person name="Thomas B.C."/>
            <person name="Singh A."/>
            <person name="Wilkins M.J."/>
            <person name="Karaoz U."/>
            <person name="Brodie E.L."/>
            <person name="Williams K.H."/>
            <person name="Hubbard S.S."/>
            <person name="Banfield J.F."/>
        </authorList>
    </citation>
    <scope>NUCLEOTIDE SEQUENCE [LARGE SCALE GENOMIC DNA]</scope>
</reference>
<protein>
    <recommendedName>
        <fullName evidence="8">Tryptophan--tRNA ligase</fullName>
        <ecNumber evidence="8">6.1.1.2</ecNumber>
    </recommendedName>
    <alternativeName>
        <fullName evidence="8">Tryptophanyl-tRNA synthetase</fullName>
        <shortName evidence="8">TrpRS</shortName>
    </alternativeName>
</protein>
<evidence type="ECO:0000256" key="9">
    <source>
        <dbReference type="RuleBase" id="RU363036"/>
    </source>
</evidence>
<sequence length="325" mass="36484">MMKIFSGIQPSGVVHIGNYLGAMKNWAKIQTPDNECIYCVVDYHAITVDYPKDEMPRRIIDCAKDIIAAGVDPEKSTIFLQSDIKEHTELAWLLNTITNMGELNRMTQYKEKAEKHAFRQGEKVGLFDYPVLMAADILIYKAEGVPVGEDQVQHVELTRDLARRFNSKFGETFPEPKPLLTEAKRVMSLSGEGKMSKSEGPNTYIALTDDAETIRKKISSATTDDGKTAEISPATMNLIGLMGEFGGKDIANQYLEQRKAGTIKYSEFKPALTEAIIKELEPFQKKRAEISDDDIKRIFKQGVEKLQPLASQTIKEVKEKMGLKI</sequence>
<evidence type="ECO:0000256" key="6">
    <source>
        <dbReference type="ARBA" id="ARBA00023146"/>
    </source>
</evidence>
<feature type="binding site" evidence="8">
    <location>
        <begin position="148"/>
        <end position="150"/>
    </location>
    <ligand>
        <name>ATP</name>
        <dbReference type="ChEBI" id="CHEBI:30616"/>
    </ligand>
</feature>
<comment type="caution">
    <text evidence="10">The sequence shown here is derived from an EMBL/GenBank/DDBJ whole genome shotgun (WGS) entry which is preliminary data.</text>
</comment>
<dbReference type="HAMAP" id="MF_00140_B">
    <property type="entry name" value="Trp_tRNA_synth_B"/>
    <property type="match status" value="1"/>
</dbReference>
<feature type="binding site" evidence="8">
    <location>
        <begin position="194"/>
        <end position="198"/>
    </location>
    <ligand>
        <name>ATP</name>
        <dbReference type="ChEBI" id="CHEBI:30616"/>
    </ligand>
</feature>
<evidence type="ECO:0000256" key="3">
    <source>
        <dbReference type="ARBA" id="ARBA00022741"/>
    </source>
</evidence>
<comment type="catalytic activity">
    <reaction evidence="7 8">
        <text>tRNA(Trp) + L-tryptophan + ATP = L-tryptophyl-tRNA(Trp) + AMP + diphosphate + H(+)</text>
        <dbReference type="Rhea" id="RHEA:24080"/>
        <dbReference type="Rhea" id="RHEA-COMP:9671"/>
        <dbReference type="Rhea" id="RHEA-COMP:9705"/>
        <dbReference type="ChEBI" id="CHEBI:15378"/>
        <dbReference type="ChEBI" id="CHEBI:30616"/>
        <dbReference type="ChEBI" id="CHEBI:33019"/>
        <dbReference type="ChEBI" id="CHEBI:57912"/>
        <dbReference type="ChEBI" id="CHEBI:78442"/>
        <dbReference type="ChEBI" id="CHEBI:78535"/>
        <dbReference type="ChEBI" id="CHEBI:456215"/>
        <dbReference type="EC" id="6.1.1.2"/>
    </reaction>
</comment>
<dbReference type="GO" id="GO:0006436">
    <property type="term" value="P:tryptophanyl-tRNA aminoacylation"/>
    <property type="evidence" value="ECO:0007669"/>
    <property type="project" value="UniProtKB-UniRule"/>
</dbReference>
<keyword evidence="6 8" id="KW-0030">Aminoacyl-tRNA synthetase</keyword>
<dbReference type="InterPro" id="IPR050203">
    <property type="entry name" value="Trp-tRNA_synthetase"/>
</dbReference>
<dbReference type="PROSITE" id="PS00178">
    <property type="entry name" value="AA_TRNA_LIGASE_I"/>
    <property type="match status" value="1"/>
</dbReference>
<accession>A0A1F5DPZ1</accession>
<name>A0A1F5DPZ1_9BACT</name>
<dbReference type="GO" id="GO:0004830">
    <property type="term" value="F:tryptophan-tRNA ligase activity"/>
    <property type="evidence" value="ECO:0007669"/>
    <property type="project" value="UniProtKB-UniRule"/>
</dbReference>
<dbReference type="PRINTS" id="PR01039">
    <property type="entry name" value="TRNASYNTHTRP"/>
</dbReference>
<keyword evidence="8" id="KW-0963">Cytoplasm</keyword>
<dbReference type="NCBIfam" id="TIGR00233">
    <property type="entry name" value="trpS"/>
    <property type="match status" value="1"/>
</dbReference>
<dbReference type="InterPro" id="IPR024109">
    <property type="entry name" value="Trp-tRNA-ligase_bac-type"/>
</dbReference>
<dbReference type="InterPro" id="IPR001412">
    <property type="entry name" value="aa-tRNA-synth_I_CS"/>
</dbReference>
<comment type="subcellular location">
    <subcellularLocation>
        <location evidence="8">Cytoplasm</location>
    </subcellularLocation>
</comment>
<keyword evidence="4 8" id="KW-0067">ATP-binding</keyword>
<keyword evidence="3 8" id="KW-0547">Nucleotide-binding</keyword>
<dbReference type="PANTHER" id="PTHR43766:SF1">
    <property type="entry name" value="TRYPTOPHAN--TRNA LIGASE, MITOCHONDRIAL"/>
    <property type="match status" value="1"/>
</dbReference>
<dbReference type="Gene3D" id="1.10.240.10">
    <property type="entry name" value="Tyrosyl-Transfer RNA Synthetase"/>
    <property type="match status" value="1"/>
</dbReference>
<dbReference type="InterPro" id="IPR002306">
    <property type="entry name" value="Trp-tRNA-ligase"/>
</dbReference>
<evidence type="ECO:0000256" key="1">
    <source>
        <dbReference type="ARBA" id="ARBA00005594"/>
    </source>
</evidence>
<keyword evidence="2 8" id="KW-0436">Ligase</keyword>
<feature type="binding site" evidence="8">
    <location>
        <begin position="17"/>
        <end position="18"/>
    </location>
    <ligand>
        <name>ATP</name>
        <dbReference type="ChEBI" id="CHEBI:30616"/>
    </ligand>
</feature>
<evidence type="ECO:0000313" key="10">
    <source>
        <dbReference type="EMBL" id="OGD57192.1"/>
    </source>
</evidence>
<evidence type="ECO:0000256" key="2">
    <source>
        <dbReference type="ARBA" id="ARBA00022598"/>
    </source>
</evidence>
<keyword evidence="5 8" id="KW-0648">Protein biosynthesis</keyword>
<comment type="function">
    <text evidence="8">Catalyzes the attachment of tryptophan to tRNA(Trp).</text>
</comment>
<dbReference type="CDD" id="cd00806">
    <property type="entry name" value="TrpRS_core"/>
    <property type="match status" value="1"/>
</dbReference>
<dbReference type="GO" id="GO:0005829">
    <property type="term" value="C:cytosol"/>
    <property type="evidence" value="ECO:0007669"/>
    <property type="project" value="TreeGrafter"/>
</dbReference>
<evidence type="ECO:0000256" key="4">
    <source>
        <dbReference type="ARBA" id="ARBA00022840"/>
    </source>
</evidence>
<proteinExistence type="inferred from homology"/>
<feature type="short sequence motif" description="'HIGH' region" evidence="8">
    <location>
        <begin position="10"/>
        <end position="18"/>
    </location>
</feature>
<evidence type="ECO:0000256" key="7">
    <source>
        <dbReference type="ARBA" id="ARBA00049929"/>
    </source>
</evidence>
<dbReference type="PANTHER" id="PTHR43766">
    <property type="entry name" value="TRYPTOPHAN--TRNA LIGASE, MITOCHONDRIAL"/>
    <property type="match status" value="1"/>
</dbReference>
<comment type="subunit">
    <text evidence="8">Homodimer.</text>
</comment>
<dbReference type="Proteomes" id="UP000178764">
    <property type="component" value="Unassembled WGS sequence"/>
</dbReference>
<dbReference type="InterPro" id="IPR002305">
    <property type="entry name" value="aa-tRNA-synth_Ic"/>
</dbReference>
<comment type="similarity">
    <text evidence="1 8 9">Belongs to the class-I aminoacyl-tRNA synthetase family.</text>
</comment>
<evidence type="ECO:0000256" key="8">
    <source>
        <dbReference type="HAMAP-Rule" id="MF_00140"/>
    </source>
</evidence>
<dbReference type="AlphaFoldDB" id="A0A1F5DPZ1"/>
<feature type="binding site" evidence="8">
    <location>
        <position position="136"/>
    </location>
    <ligand>
        <name>L-tryptophan</name>
        <dbReference type="ChEBI" id="CHEBI:57912"/>
    </ligand>
</feature>